<evidence type="ECO:0000256" key="8">
    <source>
        <dbReference type="ARBA" id="ARBA00023014"/>
    </source>
</evidence>
<dbReference type="InterPro" id="IPR036010">
    <property type="entry name" value="2Fe-2S_ferredoxin-like_sf"/>
</dbReference>
<dbReference type="GO" id="GO:0016491">
    <property type="term" value="F:oxidoreductase activity"/>
    <property type="evidence" value="ECO:0007669"/>
    <property type="project" value="UniProtKB-KW"/>
</dbReference>
<dbReference type="EMBL" id="FNIC01000004">
    <property type="protein sequence ID" value="SDN80252.1"/>
    <property type="molecule type" value="Genomic_DNA"/>
</dbReference>
<dbReference type="Pfam" id="PF00111">
    <property type="entry name" value="Fer2"/>
    <property type="match status" value="1"/>
</dbReference>
<organism evidence="11 12">
    <name type="scientific">Nocardioides szechwanensis</name>
    <dbReference type="NCBI Taxonomy" id="1005944"/>
    <lineage>
        <taxon>Bacteria</taxon>
        <taxon>Bacillati</taxon>
        <taxon>Actinomycetota</taxon>
        <taxon>Actinomycetes</taxon>
        <taxon>Propionibacteriales</taxon>
        <taxon>Nocardioidaceae</taxon>
        <taxon>Nocardioides</taxon>
    </lineage>
</organism>
<feature type="domain" description="FAD-binding FR-type" evidence="10">
    <location>
        <begin position="57"/>
        <end position="159"/>
    </location>
</feature>
<dbReference type="PANTHER" id="PTHR47354">
    <property type="entry name" value="NADH OXIDOREDUCTASE HCR"/>
    <property type="match status" value="1"/>
</dbReference>
<evidence type="ECO:0000256" key="7">
    <source>
        <dbReference type="ARBA" id="ARBA00023004"/>
    </source>
</evidence>
<evidence type="ECO:0000256" key="9">
    <source>
        <dbReference type="SAM" id="MobiDB-lite"/>
    </source>
</evidence>
<dbReference type="PROSITE" id="PS51384">
    <property type="entry name" value="FAD_FR"/>
    <property type="match status" value="1"/>
</dbReference>
<comment type="cofactor">
    <cofactor evidence="1">
        <name>FAD</name>
        <dbReference type="ChEBI" id="CHEBI:57692"/>
    </cofactor>
</comment>
<gene>
    <name evidence="11" type="ORF">SAMN05192576_2824</name>
</gene>
<dbReference type="InterPro" id="IPR008333">
    <property type="entry name" value="Cbr1-like_FAD-bd_dom"/>
</dbReference>
<dbReference type="CDD" id="cd06216">
    <property type="entry name" value="FNR_iron_sulfur_binding_2"/>
    <property type="match status" value="1"/>
</dbReference>
<dbReference type="Proteomes" id="UP000199004">
    <property type="component" value="Unassembled WGS sequence"/>
</dbReference>
<dbReference type="AlphaFoldDB" id="A0A1H0ED15"/>
<keyword evidence="4" id="KW-0479">Metal-binding</keyword>
<evidence type="ECO:0000313" key="12">
    <source>
        <dbReference type="Proteomes" id="UP000199004"/>
    </source>
</evidence>
<keyword evidence="6" id="KW-0560">Oxidoreductase</keyword>
<dbReference type="InterPro" id="IPR017927">
    <property type="entry name" value="FAD-bd_FR_type"/>
</dbReference>
<protein>
    <submittedName>
        <fullName evidence="11">Ferredoxin-NADP reductase</fullName>
    </submittedName>
</protein>
<dbReference type="PANTHER" id="PTHR47354:SF6">
    <property type="entry name" value="NADH OXIDOREDUCTASE HCR"/>
    <property type="match status" value="1"/>
</dbReference>
<name>A0A1H0ED15_9ACTN</name>
<dbReference type="Gene3D" id="3.10.20.30">
    <property type="match status" value="1"/>
</dbReference>
<reference evidence="11 12" key="1">
    <citation type="submission" date="2016-10" db="EMBL/GenBank/DDBJ databases">
        <authorList>
            <person name="de Groot N.N."/>
        </authorList>
    </citation>
    <scope>NUCLEOTIDE SEQUENCE [LARGE SCALE GENOMIC DNA]</scope>
    <source>
        <strain evidence="11 12">CGMCC 1.11147</strain>
    </source>
</reference>
<dbReference type="InterPro" id="IPR039261">
    <property type="entry name" value="FNR_nucleotide-bd"/>
</dbReference>
<dbReference type="Pfam" id="PF00970">
    <property type="entry name" value="FAD_binding_6"/>
    <property type="match status" value="1"/>
</dbReference>
<evidence type="ECO:0000256" key="2">
    <source>
        <dbReference type="ARBA" id="ARBA00022630"/>
    </source>
</evidence>
<dbReference type="Gene3D" id="2.40.30.10">
    <property type="entry name" value="Translation factors"/>
    <property type="match status" value="1"/>
</dbReference>
<dbReference type="SUPFAM" id="SSF54292">
    <property type="entry name" value="2Fe-2S ferredoxin-like"/>
    <property type="match status" value="1"/>
</dbReference>
<keyword evidence="2" id="KW-0285">Flavoprotein</keyword>
<keyword evidence="3" id="KW-0001">2Fe-2S</keyword>
<accession>A0A1H0ED15</accession>
<evidence type="ECO:0000256" key="1">
    <source>
        <dbReference type="ARBA" id="ARBA00001974"/>
    </source>
</evidence>
<dbReference type="Gene3D" id="3.40.50.80">
    <property type="entry name" value="Nucleotide-binding domain of ferredoxin-NADP reductase (FNR) module"/>
    <property type="match status" value="1"/>
</dbReference>
<dbReference type="InterPro" id="IPR050415">
    <property type="entry name" value="MRET"/>
</dbReference>
<keyword evidence="12" id="KW-1185">Reference proteome</keyword>
<keyword evidence="7" id="KW-0408">Iron</keyword>
<evidence type="ECO:0000256" key="3">
    <source>
        <dbReference type="ARBA" id="ARBA00022714"/>
    </source>
</evidence>
<dbReference type="GO" id="GO:0051537">
    <property type="term" value="F:2 iron, 2 sulfur cluster binding"/>
    <property type="evidence" value="ECO:0007669"/>
    <property type="project" value="UniProtKB-KW"/>
</dbReference>
<evidence type="ECO:0000256" key="6">
    <source>
        <dbReference type="ARBA" id="ARBA00023002"/>
    </source>
</evidence>
<dbReference type="InterPro" id="IPR017938">
    <property type="entry name" value="Riboflavin_synthase-like_b-brl"/>
</dbReference>
<evidence type="ECO:0000313" key="11">
    <source>
        <dbReference type="EMBL" id="SDN80252.1"/>
    </source>
</evidence>
<evidence type="ECO:0000259" key="10">
    <source>
        <dbReference type="PROSITE" id="PS51384"/>
    </source>
</evidence>
<dbReference type="InterPro" id="IPR001041">
    <property type="entry name" value="2Fe-2S_ferredoxin-type"/>
</dbReference>
<sequence length="381" mass="40431">MHHSRDMTPVALMRASQGPGAPRSRSLRDRLMRVAEAAVTPLMPSDVLDMFDPLRSGADLRGRIVAVVAETADSATIVLKPGKDWAGHKPGQYLRVGVDVDGVRLWRTYSLTHGPRADRCISITVKAIPDGKVSNHLVRHARAGQMLQLGQAEGDFVLSDPPADKLLLVTAGSGITPVIGMLRNMFSRAVPVVADIVLLHSALSRSEVIFGDELRRYAAEGKLRLVELHTDVDGMLDVADLDTIVPDLAERTTYACGPVGLLDALEGHHGERELPLHIERFRTAVVAAAGDEQSGGTVTFSRTGITVEGDGSTPILDAAESGGVLMPSGCRMGVCFGCVLPLREGAVRDLRNGELTVAAPGDGVIIQTCINAAAGACDIDH</sequence>
<dbReference type="InterPro" id="IPR001433">
    <property type="entry name" value="OxRdtase_FAD/NAD-bd"/>
</dbReference>
<feature type="region of interest" description="Disordered" evidence="9">
    <location>
        <begin position="1"/>
        <end position="26"/>
    </location>
</feature>
<dbReference type="PRINTS" id="PR00409">
    <property type="entry name" value="PHDIOXRDTASE"/>
</dbReference>
<keyword evidence="8" id="KW-0411">Iron-sulfur</keyword>
<keyword evidence="5" id="KW-0274">FAD</keyword>
<evidence type="ECO:0000256" key="4">
    <source>
        <dbReference type="ARBA" id="ARBA00022723"/>
    </source>
</evidence>
<dbReference type="SUPFAM" id="SSF52343">
    <property type="entry name" value="Ferredoxin reductase-like, C-terminal NADP-linked domain"/>
    <property type="match status" value="1"/>
</dbReference>
<dbReference type="Pfam" id="PF00175">
    <property type="entry name" value="NAD_binding_1"/>
    <property type="match status" value="1"/>
</dbReference>
<dbReference type="STRING" id="1005944.SAMN05192576_2824"/>
<evidence type="ECO:0000256" key="5">
    <source>
        <dbReference type="ARBA" id="ARBA00022827"/>
    </source>
</evidence>
<dbReference type="InterPro" id="IPR012675">
    <property type="entry name" value="Beta-grasp_dom_sf"/>
</dbReference>
<dbReference type="GO" id="GO:0046872">
    <property type="term" value="F:metal ion binding"/>
    <property type="evidence" value="ECO:0007669"/>
    <property type="project" value="UniProtKB-KW"/>
</dbReference>
<dbReference type="SUPFAM" id="SSF63380">
    <property type="entry name" value="Riboflavin synthase domain-like"/>
    <property type="match status" value="1"/>
</dbReference>
<dbReference type="CDD" id="cd00207">
    <property type="entry name" value="fer2"/>
    <property type="match status" value="1"/>
</dbReference>
<proteinExistence type="predicted"/>